<proteinExistence type="predicted"/>
<keyword evidence="2" id="KW-1185">Reference proteome</keyword>
<organism evidence="1 2">
    <name type="scientific">Stenotrophomonas oahuensis</name>
    <dbReference type="NCBI Taxonomy" id="3003271"/>
    <lineage>
        <taxon>Bacteria</taxon>
        <taxon>Pseudomonadati</taxon>
        <taxon>Pseudomonadota</taxon>
        <taxon>Gammaproteobacteria</taxon>
        <taxon>Lysobacterales</taxon>
        <taxon>Lysobacteraceae</taxon>
        <taxon>Stenotrophomonas</taxon>
    </lineage>
</organism>
<evidence type="ECO:0000313" key="2">
    <source>
        <dbReference type="Proteomes" id="UP001302072"/>
    </source>
</evidence>
<protein>
    <submittedName>
        <fullName evidence="1">Uncharacterized protein</fullName>
    </submittedName>
</protein>
<evidence type="ECO:0000313" key="1">
    <source>
        <dbReference type="EMBL" id="WNH53983.1"/>
    </source>
</evidence>
<dbReference type="EMBL" id="CP115541">
    <property type="protein sequence ID" value="WNH53983.1"/>
    <property type="molecule type" value="Genomic_DNA"/>
</dbReference>
<dbReference type="RefSeq" id="WP_311193104.1">
    <property type="nucleotide sequence ID" value="NZ_CP115541.1"/>
</dbReference>
<dbReference type="Proteomes" id="UP001302072">
    <property type="component" value="Chromosome"/>
</dbReference>
<sequence length="313" mass="34705">MDQHARFHLVYDGPALVQHQMEVRALAPALLAMGELVERANELVNGSQARITLNVHASFKTGSFGIDLELAQSLWQKALDFANGSSATGVLNLVGLLGIGTSAGVGLVQVISWLRGRGVDRIEPLGERRSRLHVEGEYLDIEAPVLLLLEDYRVRRALEGIIAEPLRNEGIDCVAVVDHQVQHVLVSIERAEAVYFKAPSPEDETLQSNEYVGTLQVLTLAFQDGNKWRFTEGGGVTYYAVVQDEGFLSRIHLNQVKFAKDDIIKARIRRTQRITKDGLKADYEVLEVLEHRSASPKVQLRMNFAGNSRTPST</sequence>
<gene>
    <name evidence="1" type="ORF">PDM29_06785</name>
</gene>
<accession>A0ABY9YSQ4</accession>
<name>A0ABY9YSQ4_9GAMM</name>
<reference evidence="1 2" key="1">
    <citation type="submission" date="2022-12" db="EMBL/GenBank/DDBJ databases">
        <title>Two new species, Stenotrophomonas aracearum and Stenotrophomonas oahuensis, isolated from Anthurium (Araceae family) in Hawaii.</title>
        <authorList>
            <person name="Chunag S.C."/>
            <person name="Dobhal S."/>
            <person name="Alvarez A."/>
            <person name="Arif M."/>
        </authorList>
    </citation>
    <scope>NUCLEOTIDE SEQUENCE [LARGE SCALE GENOMIC DNA]</scope>
    <source>
        <strain evidence="1 2">A5586</strain>
    </source>
</reference>